<evidence type="ECO:0000256" key="3">
    <source>
        <dbReference type="ARBA" id="ARBA00022898"/>
    </source>
</evidence>
<reference evidence="6" key="1">
    <citation type="submission" date="2020-05" db="EMBL/GenBank/DDBJ databases">
        <authorList>
            <person name="Chiriac C."/>
            <person name="Salcher M."/>
            <person name="Ghai R."/>
            <person name="Kavagutti S V."/>
        </authorList>
    </citation>
    <scope>NUCLEOTIDE SEQUENCE</scope>
</reference>
<gene>
    <name evidence="6" type="ORF">UFOPK2166_00746</name>
    <name evidence="5" type="ORF">UFOPK2195_00210</name>
</gene>
<sequence length="353" mass="38417">MALPQAPARRFASDNAAGAHPVVMDALLRCNEGHQLAYGADDYTLQAESAFNGLFDRDVVTRFVYGGTGANVFALACMLQPAQAVICTDWSHITVDETGAPERLLGAKLIDLPSPNAKLVPNQIRDQAHLLGSEHHVQPGVVSLTQATELGTLYTAEEVTEICKVAHEMGMLVHMDGARIAHATAALGGTRDALRAFTCDAGVDVLTFGGMKAGGVFGEAVIFFNRPLADRSKYIRKQLTQLHSKMRFISAQYLALLNDDLFISLGRQSNSGAARLYEKLHHIDSLNLVSPPAANSLFPTLSPADKQALQDWSFFWDWDEKAGQVRWMTGWDVTDGDVDQFAAGVLEQLNKHV</sequence>
<comment type="similarity">
    <text evidence="2">Belongs to the threonine aldolase family.</text>
</comment>
<dbReference type="AlphaFoldDB" id="A0A6J6KJ43"/>
<evidence type="ECO:0000313" key="6">
    <source>
        <dbReference type="EMBL" id="CAB4649867.1"/>
    </source>
</evidence>
<evidence type="ECO:0000256" key="2">
    <source>
        <dbReference type="ARBA" id="ARBA00006966"/>
    </source>
</evidence>
<dbReference type="SUPFAM" id="SSF53383">
    <property type="entry name" value="PLP-dependent transferases"/>
    <property type="match status" value="1"/>
</dbReference>
<dbReference type="GO" id="GO:0016829">
    <property type="term" value="F:lyase activity"/>
    <property type="evidence" value="ECO:0007669"/>
    <property type="project" value="InterPro"/>
</dbReference>
<dbReference type="Gene3D" id="3.90.1150.10">
    <property type="entry name" value="Aspartate Aminotransferase, domain 1"/>
    <property type="match status" value="1"/>
</dbReference>
<protein>
    <submittedName>
        <fullName evidence="6">Unannotated protein</fullName>
    </submittedName>
</protein>
<dbReference type="EMBL" id="CAEZWH010000020">
    <property type="protein sequence ID" value="CAB4646059.1"/>
    <property type="molecule type" value="Genomic_DNA"/>
</dbReference>
<accession>A0A6J6KJ43</accession>
<comment type="cofactor">
    <cofactor evidence="1">
        <name>pyridoxal 5'-phosphate</name>
        <dbReference type="ChEBI" id="CHEBI:597326"/>
    </cofactor>
</comment>
<dbReference type="Pfam" id="PF01212">
    <property type="entry name" value="Beta_elim_lyase"/>
    <property type="match status" value="1"/>
</dbReference>
<dbReference type="InterPro" id="IPR015422">
    <property type="entry name" value="PyrdxlP-dep_Trfase_small"/>
</dbReference>
<name>A0A6J6KJ43_9ZZZZ</name>
<evidence type="ECO:0000313" key="5">
    <source>
        <dbReference type="EMBL" id="CAB4646059.1"/>
    </source>
</evidence>
<dbReference type="InterPro" id="IPR015421">
    <property type="entry name" value="PyrdxlP-dep_Trfase_major"/>
</dbReference>
<dbReference type="Gene3D" id="3.40.640.10">
    <property type="entry name" value="Type I PLP-dependent aspartate aminotransferase-like (Major domain)"/>
    <property type="match status" value="1"/>
</dbReference>
<organism evidence="6">
    <name type="scientific">freshwater metagenome</name>
    <dbReference type="NCBI Taxonomy" id="449393"/>
    <lineage>
        <taxon>unclassified sequences</taxon>
        <taxon>metagenomes</taxon>
        <taxon>ecological metagenomes</taxon>
    </lineage>
</organism>
<dbReference type="PANTHER" id="PTHR48097">
    <property type="entry name" value="L-THREONINE ALDOLASE-RELATED"/>
    <property type="match status" value="1"/>
</dbReference>
<dbReference type="PANTHER" id="PTHR48097:SF5">
    <property type="entry name" value="LOW SPECIFICITY L-THREONINE ALDOLASE"/>
    <property type="match status" value="1"/>
</dbReference>
<proteinExistence type="inferred from homology"/>
<keyword evidence="3" id="KW-0663">Pyridoxal phosphate</keyword>
<dbReference type="GO" id="GO:0006520">
    <property type="term" value="P:amino acid metabolic process"/>
    <property type="evidence" value="ECO:0007669"/>
    <property type="project" value="InterPro"/>
</dbReference>
<dbReference type="InterPro" id="IPR001597">
    <property type="entry name" value="ArAA_b-elim_lyase/Thr_aldolase"/>
</dbReference>
<evidence type="ECO:0000259" key="4">
    <source>
        <dbReference type="Pfam" id="PF01212"/>
    </source>
</evidence>
<dbReference type="InterPro" id="IPR015424">
    <property type="entry name" value="PyrdxlP-dep_Trfase"/>
</dbReference>
<feature type="domain" description="Aromatic amino acid beta-eliminating lyase/threonine aldolase" evidence="4">
    <location>
        <begin position="11"/>
        <end position="295"/>
    </location>
</feature>
<dbReference type="EMBL" id="CAEZWB010000088">
    <property type="protein sequence ID" value="CAB4649867.1"/>
    <property type="molecule type" value="Genomic_DNA"/>
</dbReference>
<evidence type="ECO:0000256" key="1">
    <source>
        <dbReference type="ARBA" id="ARBA00001933"/>
    </source>
</evidence>